<dbReference type="AlphaFoldDB" id="A0A151R681"/>
<dbReference type="PANTHER" id="PTHR46033:SF8">
    <property type="entry name" value="PROTEIN MAINTENANCE OF MERISTEMS-LIKE"/>
    <property type="match status" value="1"/>
</dbReference>
<dbReference type="Proteomes" id="UP000075243">
    <property type="component" value="Unassembled WGS sequence"/>
</dbReference>
<evidence type="ECO:0000313" key="3">
    <source>
        <dbReference type="Proteomes" id="UP000075243"/>
    </source>
</evidence>
<protein>
    <submittedName>
        <fullName evidence="2">Serine/threonine protein phosphatase 7 long form isogeny</fullName>
    </submittedName>
</protein>
<feature type="domain" description="Aminotransferase-like plant mobile" evidence="1">
    <location>
        <begin position="3"/>
        <end position="54"/>
    </location>
</feature>
<evidence type="ECO:0000313" key="2">
    <source>
        <dbReference type="EMBL" id="KYP37895.1"/>
    </source>
</evidence>
<dbReference type="InterPro" id="IPR044824">
    <property type="entry name" value="MAIN-like"/>
</dbReference>
<proteinExistence type="predicted"/>
<dbReference type="GO" id="GO:0010073">
    <property type="term" value="P:meristem maintenance"/>
    <property type="evidence" value="ECO:0007669"/>
    <property type="project" value="InterPro"/>
</dbReference>
<dbReference type="Gramene" id="C.cajan_38716.t">
    <property type="protein sequence ID" value="C.cajan_38716.t.cds1"/>
    <property type="gene ID" value="C.cajan_38716"/>
</dbReference>
<reference evidence="2" key="1">
    <citation type="journal article" date="2012" name="Nat. Biotechnol.">
        <title>Draft genome sequence of pigeonpea (Cajanus cajan), an orphan legume crop of resource-poor farmers.</title>
        <authorList>
            <person name="Varshney R.K."/>
            <person name="Chen W."/>
            <person name="Li Y."/>
            <person name="Bharti A.K."/>
            <person name="Saxena R.K."/>
            <person name="Schlueter J.A."/>
            <person name="Donoghue M.T."/>
            <person name="Azam S."/>
            <person name="Fan G."/>
            <person name="Whaley A.M."/>
            <person name="Farmer A.D."/>
            <person name="Sheridan J."/>
            <person name="Iwata A."/>
            <person name="Tuteja R."/>
            <person name="Penmetsa R.V."/>
            <person name="Wu W."/>
            <person name="Upadhyaya H.D."/>
            <person name="Yang S.P."/>
            <person name="Shah T."/>
            <person name="Saxena K.B."/>
            <person name="Michael T."/>
            <person name="McCombie W.R."/>
            <person name="Yang B."/>
            <person name="Zhang G."/>
            <person name="Yang H."/>
            <person name="Wang J."/>
            <person name="Spillane C."/>
            <person name="Cook D.R."/>
            <person name="May G.D."/>
            <person name="Xu X."/>
            <person name="Jackson S.A."/>
        </authorList>
    </citation>
    <scope>NUCLEOTIDE SEQUENCE [LARGE SCALE GENOMIC DNA]</scope>
</reference>
<accession>A0A151R681</accession>
<sequence>MSYFPIDHQLILALVRRWRLETHIFHMTFRECTITLEDVSILLGLKVHGDPITSCFTYR</sequence>
<dbReference type="Pfam" id="PF10536">
    <property type="entry name" value="PMD"/>
    <property type="match status" value="1"/>
</dbReference>
<gene>
    <name evidence="2" type="ORF">KK1_040896</name>
</gene>
<dbReference type="OMA" id="ETHIFHM"/>
<organism evidence="2 3">
    <name type="scientific">Cajanus cajan</name>
    <name type="common">Pigeon pea</name>
    <name type="synonym">Cajanus indicus</name>
    <dbReference type="NCBI Taxonomy" id="3821"/>
    <lineage>
        <taxon>Eukaryota</taxon>
        <taxon>Viridiplantae</taxon>
        <taxon>Streptophyta</taxon>
        <taxon>Embryophyta</taxon>
        <taxon>Tracheophyta</taxon>
        <taxon>Spermatophyta</taxon>
        <taxon>Magnoliopsida</taxon>
        <taxon>eudicotyledons</taxon>
        <taxon>Gunneridae</taxon>
        <taxon>Pentapetalae</taxon>
        <taxon>rosids</taxon>
        <taxon>fabids</taxon>
        <taxon>Fabales</taxon>
        <taxon>Fabaceae</taxon>
        <taxon>Papilionoideae</taxon>
        <taxon>50 kb inversion clade</taxon>
        <taxon>NPAAA clade</taxon>
        <taxon>indigoferoid/millettioid clade</taxon>
        <taxon>Phaseoleae</taxon>
        <taxon>Cajanus</taxon>
    </lineage>
</organism>
<dbReference type="InterPro" id="IPR019557">
    <property type="entry name" value="AminoTfrase-like_pln_mobile"/>
</dbReference>
<dbReference type="PANTHER" id="PTHR46033">
    <property type="entry name" value="PROTEIN MAIN-LIKE 2"/>
    <property type="match status" value="1"/>
</dbReference>
<keyword evidence="3" id="KW-1185">Reference proteome</keyword>
<dbReference type="EMBL" id="KQ484057">
    <property type="protein sequence ID" value="KYP37895.1"/>
    <property type="molecule type" value="Genomic_DNA"/>
</dbReference>
<name>A0A151R681_CAJCA</name>
<evidence type="ECO:0000259" key="1">
    <source>
        <dbReference type="Pfam" id="PF10536"/>
    </source>
</evidence>